<dbReference type="InterPro" id="IPR005297">
    <property type="entry name" value="Lipoprotein_repeat"/>
</dbReference>
<dbReference type="PANTHER" id="PTHR39335">
    <property type="entry name" value="BLL4220 PROTEIN"/>
    <property type="match status" value="1"/>
</dbReference>
<organism evidence="3 4">
    <name type="scientific">Streptomyces spirodelae</name>
    <dbReference type="NCBI Taxonomy" id="2812904"/>
    <lineage>
        <taxon>Bacteria</taxon>
        <taxon>Bacillati</taxon>
        <taxon>Actinomycetota</taxon>
        <taxon>Actinomycetes</taxon>
        <taxon>Kitasatosporales</taxon>
        <taxon>Streptomycetaceae</taxon>
        <taxon>Streptomyces</taxon>
    </lineage>
</organism>
<comment type="caution">
    <text evidence="3">The sequence shown here is derived from an EMBL/GenBank/DDBJ whole genome shotgun (WGS) entry which is preliminary data.</text>
</comment>
<dbReference type="PROSITE" id="PS51257">
    <property type="entry name" value="PROKAR_LIPOPROTEIN"/>
    <property type="match status" value="1"/>
</dbReference>
<feature type="chain" id="PRO_5045245441" description="Lipoprotein" evidence="2">
    <location>
        <begin position="23"/>
        <end position="186"/>
    </location>
</feature>
<evidence type="ECO:0000256" key="1">
    <source>
        <dbReference type="SAM" id="MobiDB-lite"/>
    </source>
</evidence>
<sequence>MRMTARTAVFAVTALLGVTALGGCSDGDGEGGSSPSPSPTAKNGATVQLRSTDLGKILVDGSGRTIYLFEADKSSKSTCDGGCAQAWPPVVVKGKAEPKAGAGVKSGLLGTSKRDDGERQVTYQGHPLYLYAGDDKPGDTNGQALDQFGAEWFVLAPSGKKITKGEQEKKRKEKPSEKPKNTDGGY</sequence>
<dbReference type="Pfam" id="PF03640">
    <property type="entry name" value="Lipoprotein_15"/>
    <property type="match status" value="2"/>
</dbReference>
<reference evidence="3 4" key="1">
    <citation type="submission" date="2021-02" db="EMBL/GenBank/DDBJ databases">
        <title>Streptomyces spirodelae sp. nov., isolated from duckweed.</title>
        <authorList>
            <person name="Saimee Y."/>
            <person name="Duangmal K."/>
        </authorList>
    </citation>
    <scope>NUCLEOTIDE SEQUENCE [LARGE SCALE GENOMIC DNA]</scope>
    <source>
        <strain evidence="3 4">DW4-2</strain>
    </source>
</reference>
<dbReference type="Proteomes" id="UP001518976">
    <property type="component" value="Unassembled WGS sequence"/>
</dbReference>
<name>A0ABS3WQC8_9ACTN</name>
<proteinExistence type="predicted"/>
<feature type="region of interest" description="Disordered" evidence="1">
    <location>
        <begin position="159"/>
        <end position="186"/>
    </location>
</feature>
<feature type="compositionally biased region" description="Basic and acidic residues" evidence="1">
    <location>
        <begin position="163"/>
        <end position="186"/>
    </location>
</feature>
<evidence type="ECO:0000256" key="2">
    <source>
        <dbReference type="SAM" id="SignalP"/>
    </source>
</evidence>
<keyword evidence="4" id="KW-1185">Reference proteome</keyword>
<feature type="region of interest" description="Disordered" evidence="1">
    <location>
        <begin position="97"/>
        <end position="119"/>
    </location>
</feature>
<keyword evidence="2" id="KW-0732">Signal</keyword>
<protein>
    <recommendedName>
        <fullName evidence="5">Lipoprotein</fullName>
    </recommendedName>
</protein>
<feature type="signal peptide" evidence="2">
    <location>
        <begin position="1"/>
        <end position="22"/>
    </location>
</feature>
<dbReference type="PANTHER" id="PTHR39335:SF1">
    <property type="entry name" value="BLL4220 PROTEIN"/>
    <property type="match status" value="1"/>
</dbReference>
<evidence type="ECO:0008006" key="5">
    <source>
        <dbReference type="Google" id="ProtNLM"/>
    </source>
</evidence>
<accession>A0ABS3WQC8</accession>
<evidence type="ECO:0000313" key="3">
    <source>
        <dbReference type="EMBL" id="MBO8185322.1"/>
    </source>
</evidence>
<dbReference type="EMBL" id="JAFFZN010000005">
    <property type="protein sequence ID" value="MBO8185322.1"/>
    <property type="molecule type" value="Genomic_DNA"/>
</dbReference>
<gene>
    <name evidence="3" type="ORF">JW592_07580</name>
</gene>
<evidence type="ECO:0000313" key="4">
    <source>
        <dbReference type="Proteomes" id="UP001518976"/>
    </source>
</evidence>